<dbReference type="InterPro" id="IPR008928">
    <property type="entry name" value="6-hairpin_glycosidase_sf"/>
</dbReference>
<keyword evidence="2" id="KW-0326">Glycosidase</keyword>
<dbReference type="NCBIfam" id="NF009774">
    <property type="entry name" value="PRK13271.1"/>
    <property type="match status" value="1"/>
</dbReference>
<dbReference type="Pfam" id="PF01204">
    <property type="entry name" value="Trehalase"/>
    <property type="match status" value="1"/>
</dbReference>
<dbReference type="EMBL" id="LUTQ01000081">
    <property type="protein sequence ID" value="OSN05048.1"/>
    <property type="molecule type" value="Genomic_DNA"/>
</dbReference>
<dbReference type="PROSITE" id="PS00928">
    <property type="entry name" value="TREHALASE_2"/>
    <property type="match status" value="1"/>
</dbReference>
<dbReference type="RefSeq" id="WP_094102217.1">
    <property type="nucleotide sequence ID" value="NZ_LUTQ01000081.1"/>
</dbReference>
<protein>
    <submittedName>
        <fullName evidence="3">Alpha,alpha-trehalase</fullName>
    </submittedName>
</protein>
<dbReference type="NCBIfam" id="NF009773">
    <property type="entry name" value="PRK13270.1"/>
    <property type="match status" value="1"/>
</dbReference>
<gene>
    <name evidence="3" type="primary">treA</name>
    <name evidence="3" type="ORF">AU512_15875</name>
</gene>
<sequence length="547" mass="63097">MLTLQAMRTYPFLIILQITTILAFPVMVMKSAHAENPQPQPIATAPPDITMGPLFEAVQKAKMFPDQKTFVDAVPRYSPSAIMADYYMQRRLNNFDLQHFVLHNFTIPADGKGYIPPGGQTLREHIIDLWPHLTRSTPDITRWDSLLPLPNTYVVPGGRFREVYYWDSYFTMLGLAESDQWGLIRNMVQNFAYQIDRYGHIPNGNRTYYLSRSQPPFFTKMVELLAKHDGDNLLVTYLPQMKREYQYWMDGENSLQPGQADKRVVRLGDDVLNRYWDDRDVPRTESWLDDVTTASQVPESERPQLYRDLRAGAASGWDFSSRWLKDPMKLSTIHTTDILPVDLNALLYHNEMVLSKASRLANKMTDADRYALRADKRKQALNRYFWNAEKQYYADYDWRQGKVSQQLTAATLFPLYVQAAPQNYAQETAQAVRSELVQEGGMVTTTLHSHQQWDAPNAWAPLQWVAVEGLRYYQQEPLAEEIAVRFLNSVRHTYEREHKLVEKYAVETGELGGGGGGEYELQDGFGWTNGVTLKLLSLYPPHQDQDD</sequence>
<dbReference type="PRINTS" id="PR00744">
    <property type="entry name" value="GLHYDRLASE37"/>
</dbReference>
<accession>A0ABX3XC53</accession>
<dbReference type="PROSITE" id="PS00927">
    <property type="entry name" value="TREHALASE_1"/>
    <property type="match status" value="1"/>
</dbReference>
<proteinExistence type="predicted"/>
<evidence type="ECO:0000313" key="3">
    <source>
        <dbReference type="EMBL" id="OSN05048.1"/>
    </source>
</evidence>
<dbReference type="Proteomes" id="UP000194040">
    <property type="component" value="Unassembled WGS sequence"/>
</dbReference>
<dbReference type="SUPFAM" id="SSF48208">
    <property type="entry name" value="Six-hairpin glycosidases"/>
    <property type="match status" value="1"/>
</dbReference>
<dbReference type="InterPro" id="IPR012341">
    <property type="entry name" value="6hp_glycosidase-like_sf"/>
</dbReference>
<evidence type="ECO:0000256" key="2">
    <source>
        <dbReference type="ARBA" id="ARBA00023295"/>
    </source>
</evidence>
<organism evidence="3 4">
    <name type="scientific">Lonsdalea iberica</name>
    <dbReference type="NCBI Taxonomy" id="1082703"/>
    <lineage>
        <taxon>Bacteria</taxon>
        <taxon>Pseudomonadati</taxon>
        <taxon>Pseudomonadota</taxon>
        <taxon>Gammaproteobacteria</taxon>
        <taxon>Enterobacterales</taxon>
        <taxon>Pectobacteriaceae</taxon>
        <taxon>Lonsdalea</taxon>
    </lineage>
</organism>
<dbReference type="InterPro" id="IPR018232">
    <property type="entry name" value="Glyco_hydro_37_CS"/>
</dbReference>
<evidence type="ECO:0000313" key="4">
    <source>
        <dbReference type="Proteomes" id="UP000194040"/>
    </source>
</evidence>
<keyword evidence="4" id="KW-1185">Reference proteome</keyword>
<name>A0ABX3XC53_9GAMM</name>
<dbReference type="PANTHER" id="PTHR23403:SF1">
    <property type="entry name" value="TREHALASE"/>
    <property type="match status" value="1"/>
</dbReference>
<dbReference type="PANTHER" id="PTHR23403">
    <property type="entry name" value="TREHALASE"/>
    <property type="match status" value="1"/>
</dbReference>
<evidence type="ECO:0000256" key="1">
    <source>
        <dbReference type="ARBA" id="ARBA00022801"/>
    </source>
</evidence>
<keyword evidence="1" id="KW-0378">Hydrolase</keyword>
<dbReference type="InterPro" id="IPR001661">
    <property type="entry name" value="Glyco_hydro_37"/>
</dbReference>
<comment type="caution">
    <text evidence="3">The sequence shown here is derived from an EMBL/GenBank/DDBJ whole genome shotgun (WGS) entry which is preliminary data.</text>
</comment>
<dbReference type="Gene3D" id="1.50.10.10">
    <property type="match status" value="1"/>
</dbReference>
<reference evidence="3 4" key="1">
    <citation type="submission" date="2016-02" db="EMBL/GenBank/DDBJ databases">
        <title>Species-wide whole genome sequencing reveals diversity, host range in Lonsdalea quercina.</title>
        <authorList>
            <person name="Li Y."/>
        </authorList>
    </citation>
    <scope>NUCLEOTIDE SEQUENCE [LARGE SCALE GENOMIC DNA]</scope>
    <source>
        <strain evidence="3 4">LMG 26265</strain>
    </source>
</reference>